<comment type="caution">
    <text evidence="1">The sequence shown here is derived from an EMBL/GenBank/DDBJ whole genome shotgun (WGS) entry which is preliminary data.</text>
</comment>
<name>A0A918G5D0_9ACTN</name>
<protein>
    <submittedName>
        <fullName evidence="1">Uncharacterized protein</fullName>
    </submittedName>
</protein>
<reference evidence="1" key="1">
    <citation type="journal article" date="2014" name="Int. J. Syst. Evol. Microbiol.">
        <title>Complete genome sequence of Corynebacterium casei LMG S-19264T (=DSM 44701T), isolated from a smear-ripened cheese.</title>
        <authorList>
            <consortium name="US DOE Joint Genome Institute (JGI-PGF)"/>
            <person name="Walter F."/>
            <person name="Albersmeier A."/>
            <person name="Kalinowski J."/>
            <person name="Ruckert C."/>
        </authorList>
    </citation>
    <scope>NUCLEOTIDE SEQUENCE</scope>
    <source>
        <strain evidence="1">JCM 4386</strain>
    </source>
</reference>
<evidence type="ECO:0000313" key="2">
    <source>
        <dbReference type="Proteomes" id="UP000606194"/>
    </source>
</evidence>
<keyword evidence="2" id="KW-1185">Reference proteome</keyword>
<accession>A0A918G5D0</accession>
<evidence type="ECO:0000313" key="1">
    <source>
        <dbReference type="EMBL" id="GGS20374.1"/>
    </source>
</evidence>
<gene>
    <name evidence="1" type="ORF">GCM10010269_69100</name>
</gene>
<organism evidence="1 2">
    <name type="scientific">Streptomyces humidus</name>
    <dbReference type="NCBI Taxonomy" id="52259"/>
    <lineage>
        <taxon>Bacteria</taxon>
        <taxon>Bacillati</taxon>
        <taxon>Actinomycetota</taxon>
        <taxon>Actinomycetes</taxon>
        <taxon>Kitasatosporales</taxon>
        <taxon>Streptomycetaceae</taxon>
        <taxon>Streptomyces</taxon>
    </lineage>
</organism>
<sequence length="62" mass="7028">MSKWGAHESPHSSLDLHKRPLVDPLWLHRWCALQQTLEVITGEGVSLTAPAENHWFLAKAVM</sequence>
<dbReference type="EMBL" id="BMTL01000038">
    <property type="protein sequence ID" value="GGS20374.1"/>
    <property type="molecule type" value="Genomic_DNA"/>
</dbReference>
<reference evidence="1" key="2">
    <citation type="submission" date="2020-09" db="EMBL/GenBank/DDBJ databases">
        <authorList>
            <person name="Sun Q."/>
            <person name="Ohkuma M."/>
        </authorList>
    </citation>
    <scope>NUCLEOTIDE SEQUENCE</scope>
    <source>
        <strain evidence="1">JCM 4386</strain>
    </source>
</reference>
<proteinExistence type="predicted"/>
<dbReference type="Proteomes" id="UP000606194">
    <property type="component" value="Unassembled WGS sequence"/>
</dbReference>
<dbReference type="AlphaFoldDB" id="A0A918G5D0"/>